<dbReference type="Pfam" id="PF01177">
    <property type="entry name" value="Asp_Glu_race"/>
    <property type="match status" value="1"/>
</dbReference>
<organism evidence="2 3">
    <name type="scientific">Phytohabitans suffuscus</name>
    <dbReference type="NCBI Taxonomy" id="624315"/>
    <lineage>
        <taxon>Bacteria</taxon>
        <taxon>Bacillati</taxon>
        <taxon>Actinomycetota</taxon>
        <taxon>Actinomycetes</taxon>
        <taxon>Micromonosporales</taxon>
        <taxon>Micromonosporaceae</taxon>
    </lineage>
</organism>
<evidence type="ECO:0000313" key="3">
    <source>
        <dbReference type="Proteomes" id="UP000503011"/>
    </source>
</evidence>
<evidence type="ECO:0000256" key="1">
    <source>
        <dbReference type="ARBA" id="ARBA00038414"/>
    </source>
</evidence>
<evidence type="ECO:0000313" key="2">
    <source>
        <dbReference type="EMBL" id="BCB89905.1"/>
    </source>
</evidence>
<dbReference type="KEGG" id="psuu:Psuf_072180"/>
<name>A0A6F8YUQ0_9ACTN</name>
<reference evidence="2 3" key="1">
    <citation type="submission" date="2020-03" db="EMBL/GenBank/DDBJ databases">
        <title>Whole genome shotgun sequence of Phytohabitans suffuscus NBRC 105367.</title>
        <authorList>
            <person name="Komaki H."/>
            <person name="Tamura T."/>
        </authorList>
    </citation>
    <scope>NUCLEOTIDE SEQUENCE [LARGE SCALE GENOMIC DNA]</scope>
    <source>
        <strain evidence="2 3">NBRC 105367</strain>
    </source>
</reference>
<dbReference type="Gene3D" id="3.40.50.12500">
    <property type="match status" value="1"/>
</dbReference>
<sequence length="227" mass="23929">MAIIGLMLPTSGYTQDYLDLRMALARARVPAGADVEFRISVPPDAPEFLDRGEHFGQAIGAAGAFVSGIQAGGADVIVSSGAIDPGLAAVRDAVSVPVVGPGEVAMYLGHVIARPLTVVTVDEYAVERTKMFLDAVSTKPPIASIRSIEIPVRQAMKDFAPVREALRRECRAAVEEDGARQIYLGCMIFGTMDIAEPLRQELGVPVIDPFAVSTDAAIQIALSLPAG</sequence>
<proteinExistence type="inferred from homology"/>
<dbReference type="EMBL" id="AP022871">
    <property type="protein sequence ID" value="BCB89905.1"/>
    <property type="molecule type" value="Genomic_DNA"/>
</dbReference>
<reference evidence="2 3" key="2">
    <citation type="submission" date="2020-03" db="EMBL/GenBank/DDBJ databases">
        <authorList>
            <person name="Ichikawa N."/>
            <person name="Kimura A."/>
            <person name="Kitahashi Y."/>
            <person name="Uohara A."/>
        </authorList>
    </citation>
    <scope>NUCLEOTIDE SEQUENCE [LARGE SCALE GENOMIC DNA]</scope>
    <source>
        <strain evidence="2 3">NBRC 105367</strain>
    </source>
</reference>
<protein>
    <submittedName>
        <fullName evidence="2">Asp/Glu/hydantoin racemase</fullName>
    </submittedName>
</protein>
<dbReference type="InterPro" id="IPR015942">
    <property type="entry name" value="Asp/Glu/hydantoin_racemase"/>
</dbReference>
<keyword evidence="3" id="KW-1185">Reference proteome</keyword>
<dbReference type="Proteomes" id="UP000503011">
    <property type="component" value="Chromosome"/>
</dbReference>
<dbReference type="InterPro" id="IPR053714">
    <property type="entry name" value="Iso_Racemase_Enz_sf"/>
</dbReference>
<dbReference type="GO" id="GO:0047661">
    <property type="term" value="F:amino-acid racemase activity"/>
    <property type="evidence" value="ECO:0007669"/>
    <property type="project" value="InterPro"/>
</dbReference>
<gene>
    <name evidence="2" type="ORF">Psuf_072180</name>
</gene>
<comment type="similarity">
    <text evidence="1">Belongs to the HyuE racemase family.</text>
</comment>
<dbReference type="AlphaFoldDB" id="A0A6F8YUQ0"/>
<accession>A0A6F8YUQ0</accession>